<dbReference type="PROSITE" id="PS00061">
    <property type="entry name" value="ADH_SHORT"/>
    <property type="match status" value="1"/>
</dbReference>
<keyword evidence="2" id="KW-0521">NADP</keyword>
<dbReference type="GO" id="GO:0050664">
    <property type="term" value="F:oxidoreductase activity, acting on NAD(P)H, oxygen as acceptor"/>
    <property type="evidence" value="ECO:0007669"/>
    <property type="project" value="TreeGrafter"/>
</dbReference>
<protein>
    <recommendedName>
        <fullName evidence="6">Sorbose reductase sou1</fullName>
    </recommendedName>
</protein>
<reference evidence="4 5" key="1">
    <citation type="submission" date="2020-07" db="EMBL/GenBank/DDBJ databases">
        <title>Comparative genomics of pyrophilous fungi reveals a link between fire events and developmental genes.</title>
        <authorList>
            <consortium name="DOE Joint Genome Institute"/>
            <person name="Steindorff A.S."/>
            <person name="Carver A."/>
            <person name="Calhoun S."/>
            <person name="Stillman K."/>
            <person name="Liu H."/>
            <person name="Lipzen A."/>
            <person name="Pangilinan J."/>
            <person name="Labutti K."/>
            <person name="Bruns T.D."/>
            <person name="Grigoriev I.V."/>
        </authorList>
    </citation>
    <scope>NUCLEOTIDE SEQUENCE [LARGE SCALE GENOMIC DNA]</scope>
    <source>
        <strain evidence="4 5">CBS 144469</strain>
    </source>
</reference>
<keyword evidence="5" id="KW-1185">Reference proteome</keyword>
<evidence type="ECO:0008006" key="6">
    <source>
        <dbReference type="Google" id="ProtNLM"/>
    </source>
</evidence>
<keyword evidence="3" id="KW-0560">Oxidoreductase</keyword>
<evidence type="ECO:0000256" key="3">
    <source>
        <dbReference type="ARBA" id="ARBA00023002"/>
    </source>
</evidence>
<evidence type="ECO:0000313" key="4">
    <source>
        <dbReference type="EMBL" id="KAF6764817.1"/>
    </source>
</evidence>
<dbReference type="GO" id="GO:0016616">
    <property type="term" value="F:oxidoreductase activity, acting on the CH-OH group of donors, NAD or NADP as acceptor"/>
    <property type="evidence" value="ECO:0007669"/>
    <property type="project" value="UniProtKB-ARBA"/>
</dbReference>
<dbReference type="AlphaFoldDB" id="A0A8H6III1"/>
<proteinExistence type="inferred from homology"/>
<dbReference type="OrthoDB" id="1669814at2759"/>
<name>A0A8H6III1_9AGAR</name>
<dbReference type="Proteomes" id="UP000521943">
    <property type="component" value="Unassembled WGS sequence"/>
</dbReference>
<comment type="caution">
    <text evidence="4">The sequence shown here is derived from an EMBL/GenBank/DDBJ whole genome shotgun (WGS) entry which is preliminary data.</text>
</comment>
<sequence>MIPVPHRMLVSMKSTARLTVVGRGVPVAAPMYTSHERFISSTSRRKRLERFPVQPPTPVGVSAAVAAASSGLAGPDSLSAASEKSQDFLENENAKPKPTIFDEFALTDRVGIVSGGNRGLGLEMALALCEAGARAVYCLDLPAEPSAEWRQTQAYVEGMEGVDARLEYVSVDVTKQEDVWARVAEIGDREGRMDVCVAAAGILKEHTDCLSYPAKQFKEVLDVNTCGVLYTAQAAGQQMVRFGNKGSIILIASMSGSITNRDHAWVSYNSSKSAVLQMARSMACELGKKDIRVNSLSPGHIYTSMTAAYLDKQPHLLEKWSNLNPMGRIGRPDEMRGVCVWLASDASSFCTGSE</sequence>
<evidence type="ECO:0000256" key="2">
    <source>
        <dbReference type="ARBA" id="ARBA00022857"/>
    </source>
</evidence>
<dbReference type="Pfam" id="PF13561">
    <property type="entry name" value="adh_short_C2"/>
    <property type="match status" value="1"/>
</dbReference>
<evidence type="ECO:0000256" key="1">
    <source>
        <dbReference type="ARBA" id="ARBA00006484"/>
    </source>
</evidence>
<dbReference type="InterPro" id="IPR036291">
    <property type="entry name" value="NAD(P)-bd_dom_sf"/>
</dbReference>
<gene>
    <name evidence="4" type="ORF">DFP72DRAFT_869357</name>
</gene>
<dbReference type="SUPFAM" id="SSF51735">
    <property type="entry name" value="NAD(P)-binding Rossmann-fold domains"/>
    <property type="match status" value="1"/>
</dbReference>
<dbReference type="Gene3D" id="3.40.50.720">
    <property type="entry name" value="NAD(P)-binding Rossmann-like Domain"/>
    <property type="match status" value="1"/>
</dbReference>
<dbReference type="PRINTS" id="PR00081">
    <property type="entry name" value="GDHRDH"/>
</dbReference>
<dbReference type="InterPro" id="IPR020904">
    <property type="entry name" value="Sc_DH/Rdtase_CS"/>
</dbReference>
<dbReference type="PANTHER" id="PTHR43008:SF4">
    <property type="entry name" value="CHAIN DEHYDROGENASE, PUTATIVE (AFU_ORTHOLOGUE AFUA_4G08710)-RELATED"/>
    <property type="match status" value="1"/>
</dbReference>
<accession>A0A8H6III1</accession>
<evidence type="ECO:0000313" key="5">
    <source>
        <dbReference type="Proteomes" id="UP000521943"/>
    </source>
</evidence>
<dbReference type="FunFam" id="3.40.50.720:FF:000245">
    <property type="entry name" value="Short chain dehydrogenase, putative"/>
    <property type="match status" value="1"/>
</dbReference>
<dbReference type="InterPro" id="IPR002347">
    <property type="entry name" value="SDR_fam"/>
</dbReference>
<dbReference type="PRINTS" id="PR00080">
    <property type="entry name" value="SDRFAMILY"/>
</dbReference>
<organism evidence="4 5">
    <name type="scientific">Ephemerocybe angulata</name>
    <dbReference type="NCBI Taxonomy" id="980116"/>
    <lineage>
        <taxon>Eukaryota</taxon>
        <taxon>Fungi</taxon>
        <taxon>Dikarya</taxon>
        <taxon>Basidiomycota</taxon>
        <taxon>Agaricomycotina</taxon>
        <taxon>Agaricomycetes</taxon>
        <taxon>Agaricomycetidae</taxon>
        <taxon>Agaricales</taxon>
        <taxon>Agaricineae</taxon>
        <taxon>Psathyrellaceae</taxon>
        <taxon>Ephemerocybe</taxon>
    </lineage>
</organism>
<dbReference type="PANTHER" id="PTHR43008">
    <property type="entry name" value="BENZIL REDUCTASE"/>
    <property type="match status" value="1"/>
</dbReference>
<dbReference type="EMBL" id="JACGCI010000003">
    <property type="protein sequence ID" value="KAF6764817.1"/>
    <property type="molecule type" value="Genomic_DNA"/>
</dbReference>
<comment type="similarity">
    <text evidence="1">Belongs to the short-chain dehydrogenases/reductases (SDR) family.</text>
</comment>